<dbReference type="PROSITE" id="PS00345">
    <property type="entry name" value="ETS_DOMAIN_1"/>
    <property type="match status" value="1"/>
</dbReference>
<comment type="subcellular location">
    <subcellularLocation>
        <location evidence="3">Nucleus</location>
    </subcellularLocation>
</comment>
<dbReference type="SUPFAM" id="SSF47769">
    <property type="entry name" value="SAM/Pointed domain"/>
    <property type="match status" value="1"/>
</dbReference>
<evidence type="ECO:0000313" key="8">
    <source>
        <dbReference type="RefSeq" id="XP_026745651.1"/>
    </source>
</evidence>
<dbReference type="KEGG" id="tnl:113506994"/>
<dbReference type="SMART" id="SM00413">
    <property type="entry name" value="ETS"/>
    <property type="match status" value="1"/>
</dbReference>
<dbReference type="GO" id="GO:0030154">
    <property type="term" value="P:cell differentiation"/>
    <property type="evidence" value="ECO:0007669"/>
    <property type="project" value="TreeGrafter"/>
</dbReference>
<feature type="compositionally biased region" description="Pro residues" evidence="4">
    <location>
        <begin position="72"/>
        <end position="84"/>
    </location>
</feature>
<dbReference type="FunFam" id="1.10.10.10:FF:000996">
    <property type="entry name" value="Predicted protein"/>
    <property type="match status" value="1"/>
</dbReference>
<evidence type="ECO:0000259" key="5">
    <source>
        <dbReference type="PROSITE" id="PS50061"/>
    </source>
</evidence>
<keyword evidence="7" id="KW-1185">Reference proteome</keyword>
<dbReference type="InParanoid" id="A0A7E5WZM9"/>
<dbReference type="InterPro" id="IPR003118">
    <property type="entry name" value="Pointed_dom"/>
</dbReference>
<reference evidence="8" key="1">
    <citation type="submission" date="2025-08" db="UniProtKB">
        <authorList>
            <consortium name="RefSeq"/>
        </authorList>
    </citation>
    <scope>IDENTIFICATION</scope>
</reference>
<feature type="compositionally biased region" description="Polar residues" evidence="4">
    <location>
        <begin position="27"/>
        <end position="40"/>
    </location>
</feature>
<dbReference type="FunCoup" id="A0A7E5WZM9">
    <property type="interactions" value="46"/>
</dbReference>
<evidence type="ECO:0000259" key="6">
    <source>
        <dbReference type="PROSITE" id="PS51433"/>
    </source>
</evidence>
<dbReference type="PROSITE" id="PS00346">
    <property type="entry name" value="ETS_DOMAIN_2"/>
    <property type="match status" value="1"/>
</dbReference>
<feature type="region of interest" description="Disordered" evidence="4">
    <location>
        <begin position="398"/>
        <end position="419"/>
    </location>
</feature>
<dbReference type="SMART" id="SM00251">
    <property type="entry name" value="SAM_PNT"/>
    <property type="match status" value="1"/>
</dbReference>
<dbReference type="InterPro" id="IPR000418">
    <property type="entry name" value="Ets_dom"/>
</dbReference>
<dbReference type="RefSeq" id="XP_026745651.1">
    <property type="nucleotide sequence ID" value="XM_026889850.1"/>
</dbReference>
<dbReference type="PRINTS" id="PR00454">
    <property type="entry name" value="ETSDOMAIN"/>
</dbReference>
<feature type="domain" description="PNT" evidence="6">
    <location>
        <begin position="278"/>
        <end position="362"/>
    </location>
</feature>
<gene>
    <name evidence="8" type="primary">LOC113506994</name>
</gene>
<accession>A0A7E5WZM9</accession>
<dbReference type="PANTHER" id="PTHR11849">
    <property type="entry name" value="ETS"/>
    <property type="match status" value="1"/>
</dbReference>
<dbReference type="SUPFAM" id="SSF46785">
    <property type="entry name" value="Winged helix' DNA-binding domain"/>
    <property type="match status" value="1"/>
</dbReference>
<dbReference type="InterPro" id="IPR036390">
    <property type="entry name" value="WH_DNA-bd_sf"/>
</dbReference>
<feature type="compositionally biased region" description="Polar residues" evidence="4">
    <location>
        <begin position="123"/>
        <end position="134"/>
    </location>
</feature>
<dbReference type="InterPro" id="IPR046328">
    <property type="entry name" value="ETS_fam"/>
</dbReference>
<dbReference type="Proteomes" id="UP000322000">
    <property type="component" value="Chromosome 2"/>
</dbReference>
<comment type="similarity">
    <text evidence="1 3">Belongs to the ETS family.</text>
</comment>
<dbReference type="GO" id="GO:0043565">
    <property type="term" value="F:sequence-specific DNA binding"/>
    <property type="evidence" value="ECO:0007669"/>
    <property type="project" value="InterPro"/>
</dbReference>
<feature type="domain" description="ETS" evidence="5">
    <location>
        <begin position="426"/>
        <end position="509"/>
    </location>
</feature>
<dbReference type="Gene3D" id="1.10.150.50">
    <property type="entry name" value="Transcription Factor, Ets-1"/>
    <property type="match status" value="1"/>
</dbReference>
<dbReference type="GO" id="GO:0000981">
    <property type="term" value="F:DNA-binding transcription factor activity, RNA polymerase II-specific"/>
    <property type="evidence" value="ECO:0007669"/>
    <property type="project" value="TreeGrafter"/>
</dbReference>
<dbReference type="PROSITE" id="PS50061">
    <property type="entry name" value="ETS_DOMAIN_3"/>
    <property type="match status" value="1"/>
</dbReference>
<dbReference type="InterPro" id="IPR036388">
    <property type="entry name" value="WH-like_DNA-bd_sf"/>
</dbReference>
<evidence type="ECO:0000313" key="7">
    <source>
        <dbReference type="Proteomes" id="UP000322000"/>
    </source>
</evidence>
<dbReference type="CTD" id="43334"/>
<dbReference type="OrthoDB" id="5961210at2759"/>
<proteinExistence type="inferred from homology"/>
<dbReference type="PROSITE" id="PS51433">
    <property type="entry name" value="PNT"/>
    <property type="match status" value="1"/>
</dbReference>
<name>A0A7E5WZM9_TRINI</name>
<dbReference type="InterPro" id="IPR013761">
    <property type="entry name" value="SAM/pointed_sf"/>
</dbReference>
<dbReference type="Pfam" id="PF00178">
    <property type="entry name" value="Ets"/>
    <property type="match status" value="1"/>
</dbReference>
<evidence type="ECO:0000256" key="2">
    <source>
        <dbReference type="ARBA" id="ARBA00023125"/>
    </source>
</evidence>
<dbReference type="GeneID" id="113506994"/>
<dbReference type="AlphaFoldDB" id="A0A7E5WZM9"/>
<dbReference type="GO" id="GO:0005634">
    <property type="term" value="C:nucleus"/>
    <property type="evidence" value="ECO:0007669"/>
    <property type="project" value="UniProtKB-SubCell"/>
</dbReference>
<feature type="region of interest" description="Disordered" evidence="4">
    <location>
        <begin position="27"/>
        <end position="47"/>
    </location>
</feature>
<evidence type="ECO:0000256" key="4">
    <source>
        <dbReference type="SAM" id="MobiDB-lite"/>
    </source>
</evidence>
<dbReference type="Pfam" id="PF02198">
    <property type="entry name" value="SAM_PNT"/>
    <property type="match status" value="1"/>
</dbReference>
<evidence type="ECO:0000256" key="3">
    <source>
        <dbReference type="RuleBase" id="RU004019"/>
    </source>
</evidence>
<dbReference type="PANTHER" id="PTHR11849:SF182">
    <property type="entry name" value="SAM POINTED DOMAIN-CONTAINING ETS TRANSCRIPTION FACTOR"/>
    <property type="match status" value="1"/>
</dbReference>
<keyword evidence="3" id="KW-0539">Nucleus</keyword>
<feature type="region of interest" description="Disordered" evidence="4">
    <location>
        <begin position="63"/>
        <end position="134"/>
    </location>
</feature>
<keyword evidence="2 3" id="KW-0238">DNA-binding</keyword>
<dbReference type="Gene3D" id="1.10.10.10">
    <property type="entry name" value="Winged helix-like DNA-binding domain superfamily/Winged helix DNA-binding domain"/>
    <property type="match status" value="1"/>
</dbReference>
<organism evidence="7 8">
    <name type="scientific">Trichoplusia ni</name>
    <name type="common">Cabbage looper</name>
    <dbReference type="NCBI Taxonomy" id="7111"/>
    <lineage>
        <taxon>Eukaryota</taxon>
        <taxon>Metazoa</taxon>
        <taxon>Ecdysozoa</taxon>
        <taxon>Arthropoda</taxon>
        <taxon>Hexapoda</taxon>
        <taxon>Insecta</taxon>
        <taxon>Pterygota</taxon>
        <taxon>Neoptera</taxon>
        <taxon>Endopterygota</taxon>
        <taxon>Lepidoptera</taxon>
        <taxon>Glossata</taxon>
        <taxon>Ditrysia</taxon>
        <taxon>Noctuoidea</taxon>
        <taxon>Noctuidae</taxon>
        <taxon>Plusiinae</taxon>
        <taxon>Trichoplusia</taxon>
    </lineage>
</organism>
<evidence type="ECO:0000256" key="1">
    <source>
        <dbReference type="ARBA" id="ARBA00005562"/>
    </source>
</evidence>
<protein>
    <submittedName>
        <fullName evidence="8">DNA-binding protein D-ETS-4 isoform X1</fullName>
    </submittedName>
</protein>
<sequence length="514" mass="57333">MVSVWDYYRRGYDGTLYLAEDYQMPQTVPRSGCSPPSASQGERAVPASPADLQHLLRLLGAASPPESMLHSPPNPHNKPPPPYPEDNTNNVFLERLYDFEGYPTPSPSSDEGSIPTVALQPASPYSSLQPASPYNSLQYNSPQVYIKEEPNRLAVPGFASPYPLSPSGSCVSYGSHNQYSSPVPQHDEYIDIEELLKENQILQDSVQQSYITPKIEVEEPRDHILLRSALEDTSFQKRLNLRPIPLELGSVKMEESSGGDDSLVAPDIDRVLNMAIEQTKRDVDNTCTVLGISPDPMLWSTGDVKAWVMFTLQHYNLPMVPIENFTMDGAALVALTEEEFNHRAPQAGSTLYAQLEIWRTSQRSDHQQMSASPIPAPACLPSADDMSDGLAKNQELATDKIDEDSESAGTSTTAGGGKVKTGSTHIHLWQFLKELLASPHVHGSAIRWLDRSNGVFKIEDSVRVARLWGKRKNRPAMNYDKLSRSIRQYYKKGIMKKTERSQRLVYQFCHPYSL</sequence>